<feature type="region of interest" description="Disordered" evidence="6">
    <location>
        <begin position="37"/>
        <end position="92"/>
    </location>
</feature>
<feature type="compositionally biased region" description="Polar residues" evidence="6">
    <location>
        <begin position="1166"/>
        <end position="1181"/>
    </location>
</feature>
<feature type="compositionally biased region" description="Low complexity" evidence="6">
    <location>
        <begin position="78"/>
        <end position="91"/>
    </location>
</feature>
<feature type="compositionally biased region" description="Basic and acidic residues" evidence="6">
    <location>
        <begin position="1821"/>
        <end position="1836"/>
    </location>
</feature>
<feature type="compositionally biased region" description="Low complexity" evidence="6">
    <location>
        <begin position="2436"/>
        <end position="2454"/>
    </location>
</feature>
<feature type="region of interest" description="Disordered" evidence="6">
    <location>
        <begin position="857"/>
        <end position="891"/>
    </location>
</feature>
<feature type="compositionally biased region" description="Polar residues" evidence="6">
    <location>
        <begin position="2369"/>
        <end position="2383"/>
    </location>
</feature>
<feature type="region of interest" description="Disordered" evidence="6">
    <location>
        <begin position="182"/>
        <end position="222"/>
    </location>
</feature>
<feature type="region of interest" description="Disordered" evidence="6">
    <location>
        <begin position="2188"/>
        <end position="2207"/>
    </location>
</feature>
<protein>
    <recommendedName>
        <fullName evidence="7">RING-type domain-containing protein</fullName>
    </recommendedName>
</protein>
<comment type="caution">
    <text evidence="8">The sequence shown here is derived from an EMBL/GenBank/DDBJ whole genome shotgun (WGS) entry which is preliminary data.</text>
</comment>
<feature type="compositionally biased region" description="Low complexity" evidence="6">
    <location>
        <begin position="615"/>
        <end position="632"/>
    </location>
</feature>
<feature type="compositionally biased region" description="Low complexity" evidence="6">
    <location>
        <begin position="187"/>
        <end position="202"/>
    </location>
</feature>
<feature type="compositionally biased region" description="Low complexity" evidence="6">
    <location>
        <begin position="1024"/>
        <end position="1043"/>
    </location>
</feature>
<feature type="region of interest" description="Disordered" evidence="6">
    <location>
        <begin position="2319"/>
        <end position="2492"/>
    </location>
</feature>
<feature type="compositionally biased region" description="Low complexity" evidence="6">
    <location>
        <begin position="521"/>
        <end position="531"/>
    </location>
</feature>
<dbReference type="Gene3D" id="3.30.40.10">
    <property type="entry name" value="Zinc/RING finger domain, C3HC4 (zinc finger)"/>
    <property type="match status" value="1"/>
</dbReference>
<dbReference type="SMART" id="SM00744">
    <property type="entry name" value="RINGv"/>
    <property type="match status" value="1"/>
</dbReference>
<feature type="compositionally biased region" description="Basic and acidic residues" evidence="6">
    <location>
        <begin position="996"/>
        <end position="1016"/>
    </location>
</feature>
<feature type="region of interest" description="Disordered" evidence="6">
    <location>
        <begin position="1352"/>
        <end position="1497"/>
    </location>
</feature>
<feature type="compositionally biased region" description="Polar residues" evidence="6">
    <location>
        <begin position="662"/>
        <end position="686"/>
    </location>
</feature>
<feature type="compositionally biased region" description="Polar residues" evidence="6">
    <location>
        <begin position="1656"/>
        <end position="1673"/>
    </location>
</feature>
<feature type="region of interest" description="Disordered" evidence="6">
    <location>
        <begin position="2151"/>
        <end position="2183"/>
    </location>
</feature>
<gene>
    <name evidence="8" type="ORF">PHLCEN_2v1153</name>
</gene>
<feature type="region of interest" description="Disordered" evidence="6">
    <location>
        <begin position="137"/>
        <end position="161"/>
    </location>
</feature>
<feature type="compositionally biased region" description="Low complexity" evidence="6">
    <location>
        <begin position="1629"/>
        <end position="1644"/>
    </location>
</feature>
<dbReference type="OrthoDB" id="8062037at2759"/>
<reference evidence="8 9" key="1">
    <citation type="submission" date="2018-02" db="EMBL/GenBank/DDBJ databases">
        <title>Genome sequence of the basidiomycete white-rot fungus Phlebia centrifuga.</title>
        <authorList>
            <person name="Granchi Z."/>
            <person name="Peng M."/>
            <person name="de Vries R.P."/>
            <person name="Hilden K."/>
            <person name="Makela M.R."/>
            <person name="Grigoriev I."/>
            <person name="Riley R."/>
        </authorList>
    </citation>
    <scope>NUCLEOTIDE SEQUENCE [LARGE SCALE GENOMIC DNA]</scope>
    <source>
        <strain evidence="8 9">FBCC195</strain>
    </source>
</reference>
<evidence type="ECO:0000256" key="1">
    <source>
        <dbReference type="ARBA" id="ARBA00022723"/>
    </source>
</evidence>
<dbReference type="InterPro" id="IPR013083">
    <property type="entry name" value="Znf_RING/FYVE/PHD"/>
</dbReference>
<feature type="region of interest" description="Disordered" evidence="6">
    <location>
        <begin position="1963"/>
        <end position="2100"/>
    </location>
</feature>
<keyword evidence="1" id="KW-0479">Metal-binding</keyword>
<evidence type="ECO:0000256" key="6">
    <source>
        <dbReference type="SAM" id="MobiDB-lite"/>
    </source>
</evidence>
<dbReference type="InterPro" id="IPR001841">
    <property type="entry name" value="Znf_RING"/>
</dbReference>
<keyword evidence="2 4" id="KW-0863">Zinc-finger</keyword>
<feature type="domain" description="RING-type" evidence="7">
    <location>
        <begin position="2275"/>
        <end position="2317"/>
    </location>
</feature>
<dbReference type="SMART" id="SM00184">
    <property type="entry name" value="RING"/>
    <property type="match status" value="1"/>
</dbReference>
<feature type="compositionally biased region" description="Low complexity" evidence="6">
    <location>
        <begin position="2033"/>
        <end position="2046"/>
    </location>
</feature>
<feature type="compositionally biased region" description="Low complexity" evidence="6">
    <location>
        <begin position="2058"/>
        <end position="2068"/>
    </location>
</feature>
<dbReference type="SUPFAM" id="SSF57850">
    <property type="entry name" value="RING/U-box"/>
    <property type="match status" value="1"/>
</dbReference>
<feature type="compositionally biased region" description="Polar residues" evidence="6">
    <location>
        <begin position="1707"/>
        <end position="1724"/>
    </location>
</feature>
<feature type="compositionally biased region" description="Polar residues" evidence="6">
    <location>
        <begin position="1372"/>
        <end position="1388"/>
    </location>
</feature>
<feature type="compositionally biased region" description="Low complexity" evidence="6">
    <location>
        <begin position="876"/>
        <end position="885"/>
    </location>
</feature>
<feature type="compositionally biased region" description="Low complexity" evidence="6">
    <location>
        <begin position="53"/>
        <end position="66"/>
    </location>
</feature>
<sequence length="2492" mass="264803">MADSGPGNIDSQQRSSAALLGLPTSFKRSFDQAALDFEDRDNLDEQDLHSRRSTSSDSASTSSSGSGRRDRNKRARSESNTTASSSTLSLSMAPDAGVRAFSSPSVGSVSSSSSLAATTTLVTDDLTPALAHISSPSLRDEDIHMDNPFSTESSTQTLDPAESFRISMDRYTAFDEHISALRGNSNGSSLIGDSISRSSSGSEHNPNSGMSEGDSGSAGVGPPGVVLAVSEYIGGGDDIHPLHSLNGGLMSPILTTPPPPPLSEPVSTNTRNDSPSQYHASSVDASSSPDTVSGTDLDTRRNSSPTSVVPTSAARRMDNPTSTSRDISIADNDIVDLTLLSDDDEVDSLYALGPTSSAGSTRVSSAAAINRNTMDGDINTTGGARVCSASAFPGTQQSLTSSSRTIRPTPSFTSSSAQTSTSRGASTQTTRPPATPATPVPPPPPVRHQLTQSTLTRVQQTQRALSIQTPGQSRRTYGSVRPVSTRRYHERHPFSLLPPSSRSFLSAAPVESSPILPFLSPRLGLSSSPRPTDSSFGGRSDNVEWLYHPDSPQMRVLAENSTSVGEESTDTSRARPMARSVARHILTNSDYGTAWVEAVLGLAESGGASGTERGTASSSETTSNSTMEAASTGAAIARDASVNTSTNVVPQSVDIPKDVAAPSTSSHGSIRGNRSTSSTGTKTTPVGTEPRSACPHLQQLNTPQDFWANLRPPPPPPLASRQYTATSSTLVRDRRGQCSSGLHVADLRMRNDAFNLPPSSSSTLPFSLSRVDDSARPSTDRAGSGSTRPVGRVPCRTRPDDATAQLQAERGQADLLAEARECQNQVIRDAALALELAIEETRRARWHAQDSLAGIMVSDEPTSSNTPRPSLGAGGAASSASSSAASDRERTRIRRTVERQQQFIASQAQANAAIEREVTVNRNQRPNLSTLSTLSMAPNLSRFAPPYTSSFETSLSSLPSVPGVYLSHVPLPIGYDAPSVAPRPGRYSRDDDDQEEQFHYDMDVANRIDRIRRMPERSQTVSAAGGSESETRTTGTSGASSASQTPRTSIITWGPLPPSPWTDDQWADIDSYLASSSTSTAITATSTAAAANLNVTSAGVIANSSSVSRAGQRPPSWVISSSPSASSGATTSSTTPAPSSRCQDNLRILGSLGAPSSGPSPIAVRTSGSMVRPTASSTVPAATSPLRASITASRGSSPAPLIDFSDGPASISRGSESRHARNATVITAPRIDAAIETADGMQSSDVTDALAQLNPLSSLLNRLIASAHTPTRTREAMQRVVNAHSELASLLRDRRPEVDQADANVSVTENNTAETEIETSHGRIETQGWQGDRAMIAEDVIARMDVDVAPPAHTSMNVEGTRSMGGAAGSRSVWNSTSNTLDASSAPSLQRAVNGISSNTGDRGTVPSGAYTRGNNWDETFTEFNMSRSAGDSTPEIVSRSHTATSPPVRRSQPRWGSGSSPPSPFFDHPSLSTTTPSSVVRANSSTPTVAGSSAFAADPTTTFPVARARSLHSQETPSLEALLADEDNEQMEYLQAMVQIQDTEEMHFTATETTRNSANSMGRANRASEAVVQAQNLVATARARMDAEDRRTANLRTTLRRQEEALREERRRQVRELEAAIVNHAVATRSAAADATTTSSRTVNSKDTTTDRNTEGSSVNVRPLQSNPSTSAYAYRSRRPQPAFPVSTRNVGVSGPSRSRAHLGSSAPSTSVVSGPRSPSEQTTSILGMRVDNPSTDRYQVEFHDSNPAAAISHSTSLPRQHVQLSSIGTNTSTSLFDTTRARVIARMERENADADDVPPLPWGWHPGTFAPLRASSRRMAPDSRRPFLPEDFHDDSSMMDVDSEEEVEILFAAGALGSQDTGVGDTEGDAEITDFLLPAEAGNYSANTPGSALSTPSASRDVCPSNAPPPEGARGGAHPSVTSDSSSTPSRTPIINLNAYHDGPFRASLARTVELNRLREEARQRQQNNTRTPDTSGAASGADVTNRNTRSQRNSSLAGGRTVSPSSRGFWERFGSGQTDESLNAVDGSTSPSSRGFWGRFGSGQTDESLNAVDGSTSPSSGSFWSRFRIDPSSDESLNEGDERGRHLGHRASGQQDLHNAYTRRMRMRGAHVAGGNEESTDTEDMPGLRIHSDGRITEERPLEQFRENTRSGWPGHSAWTNWGRPSDNHLGSTRPDRQRRVDAPRTSFHNIGPQPSAETPAQRRNRAFRSRAIPFSDFMRDTDLDASYEGLIDLTALIGDSRQRGTPQTIIDGLASGTYSEFATPGETEERCPICLDDYQSIDPVLKLPNCSHWIHKPCLQQWLKTARTCPVCRSRVESGASGGGSSSSVTLSDLRSMYPPLPARSSSIFAPRERRTVTTPRRRTNASATEVNDAVSSGTAAIVRPTSATDGPSSAARRGTFSVISMRTSSPRTATASARSSADALGSSHTVNANTDSSTTATDTSSNLNTGNDRNGTRSWAGPPVWPHGFRRTSSDFMDESEDDNPWL</sequence>
<evidence type="ECO:0000313" key="9">
    <source>
        <dbReference type="Proteomes" id="UP000186601"/>
    </source>
</evidence>
<evidence type="ECO:0000256" key="4">
    <source>
        <dbReference type="PROSITE-ProRule" id="PRU00175"/>
    </source>
</evidence>
<feature type="compositionally biased region" description="Low complexity" evidence="6">
    <location>
        <begin position="1120"/>
        <end position="1140"/>
    </location>
</feature>
<feature type="region of interest" description="Disordered" evidence="6">
    <location>
        <begin position="755"/>
        <end position="798"/>
    </location>
</feature>
<feature type="compositionally biased region" description="Polar residues" evidence="6">
    <location>
        <begin position="1888"/>
        <end position="1900"/>
    </location>
</feature>
<feature type="compositionally biased region" description="Low complexity" evidence="6">
    <location>
        <begin position="1921"/>
        <end position="1935"/>
    </location>
</feature>
<feature type="compositionally biased region" description="Polar residues" evidence="6">
    <location>
        <begin position="148"/>
        <end position="158"/>
    </location>
</feature>
<dbReference type="Proteomes" id="UP000186601">
    <property type="component" value="Unassembled WGS sequence"/>
</dbReference>
<dbReference type="PANTHER" id="PTHR46171">
    <property type="entry name" value="GH10160P"/>
    <property type="match status" value="1"/>
</dbReference>
<feature type="region of interest" description="Disordered" evidence="6">
    <location>
        <begin position="711"/>
        <end position="735"/>
    </location>
</feature>
<organism evidence="8 9">
    <name type="scientific">Hermanssonia centrifuga</name>
    <dbReference type="NCBI Taxonomy" id="98765"/>
    <lineage>
        <taxon>Eukaryota</taxon>
        <taxon>Fungi</taxon>
        <taxon>Dikarya</taxon>
        <taxon>Basidiomycota</taxon>
        <taxon>Agaricomycotina</taxon>
        <taxon>Agaricomycetes</taxon>
        <taxon>Polyporales</taxon>
        <taxon>Meruliaceae</taxon>
        <taxon>Hermanssonia</taxon>
    </lineage>
</organism>
<dbReference type="STRING" id="98765.A0A2R6S400"/>
<feature type="compositionally biased region" description="Polar residues" evidence="6">
    <location>
        <begin position="1481"/>
        <end position="1492"/>
    </location>
</feature>
<feature type="coiled-coil region" evidence="5">
    <location>
        <begin position="1593"/>
        <end position="1621"/>
    </location>
</feature>
<feature type="compositionally biased region" description="Polar residues" evidence="6">
    <location>
        <begin position="269"/>
        <end position="310"/>
    </location>
</feature>
<feature type="compositionally biased region" description="Low complexity" evidence="6">
    <location>
        <begin position="398"/>
        <end position="432"/>
    </location>
</feature>
<feature type="region of interest" description="Disordered" evidence="6">
    <location>
        <begin position="1817"/>
        <end position="1836"/>
    </location>
</feature>
<dbReference type="Pfam" id="PF13639">
    <property type="entry name" value="zf-RING_2"/>
    <property type="match status" value="1"/>
</dbReference>
<dbReference type="PANTHER" id="PTHR46171:SF3">
    <property type="entry name" value="GH10160P"/>
    <property type="match status" value="1"/>
</dbReference>
<feature type="region of interest" description="Disordered" evidence="6">
    <location>
        <begin position="521"/>
        <end position="540"/>
    </location>
</feature>
<keyword evidence="9" id="KW-1185">Reference proteome</keyword>
<feature type="region of interest" description="Disordered" evidence="6">
    <location>
        <begin position="250"/>
        <end position="326"/>
    </location>
</feature>
<keyword evidence="5" id="KW-0175">Coiled coil</keyword>
<evidence type="ECO:0000256" key="5">
    <source>
        <dbReference type="SAM" id="Coils"/>
    </source>
</evidence>
<feature type="compositionally biased region" description="Polar residues" evidence="6">
    <location>
        <begin position="641"/>
        <end position="650"/>
    </location>
</feature>
<evidence type="ECO:0000259" key="7">
    <source>
        <dbReference type="PROSITE" id="PS50089"/>
    </source>
</evidence>
<feature type="compositionally biased region" description="Polar residues" evidence="6">
    <location>
        <begin position="449"/>
        <end position="476"/>
    </location>
</feature>
<feature type="compositionally biased region" description="Polar residues" evidence="6">
    <location>
        <begin position="1413"/>
        <end position="1432"/>
    </location>
</feature>
<feature type="compositionally biased region" description="Low complexity" evidence="6">
    <location>
        <begin position="2411"/>
        <end position="2428"/>
    </location>
</feature>
<dbReference type="GO" id="GO:0061630">
    <property type="term" value="F:ubiquitin protein ligase activity"/>
    <property type="evidence" value="ECO:0007669"/>
    <property type="project" value="TreeGrafter"/>
</dbReference>
<feature type="region of interest" description="Disordered" evidence="6">
    <location>
        <begin position="605"/>
        <end position="696"/>
    </location>
</feature>
<feature type="compositionally biased region" description="Low complexity" evidence="6">
    <location>
        <begin position="1148"/>
        <end position="1163"/>
    </location>
</feature>
<feature type="compositionally biased region" description="Polar residues" evidence="6">
    <location>
        <begin position="721"/>
        <end position="730"/>
    </location>
</feature>
<feature type="compositionally biased region" description="Polar residues" evidence="6">
    <location>
        <begin position="1967"/>
        <end position="2009"/>
    </location>
</feature>
<feature type="compositionally biased region" description="Basic and acidic residues" evidence="6">
    <location>
        <begin position="770"/>
        <end position="779"/>
    </location>
</feature>
<proteinExistence type="predicted"/>
<dbReference type="GO" id="GO:0016567">
    <property type="term" value="P:protein ubiquitination"/>
    <property type="evidence" value="ECO:0007669"/>
    <property type="project" value="TreeGrafter"/>
</dbReference>
<dbReference type="EMBL" id="MLYV02000088">
    <property type="protein sequence ID" value="PSS37011.1"/>
    <property type="molecule type" value="Genomic_DNA"/>
</dbReference>
<keyword evidence="3" id="KW-0862">Zinc</keyword>
<dbReference type="PROSITE" id="PS50089">
    <property type="entry name" value="ZF_RING_2"/>
    <property type="match status" value="1"/>
</dbReference>
<feature type="compositionally biased region" description="Pro residues" evidence="6">
    <location>
        <begin position="433"/>
        <end position="446"/>
    </location>
</feature>
<evidence type="ECO:0000256" key="2">
    <source>
        <dbReference type="ARBA" id="ARBA00022771"/>
    </source>
</evidence>
<evidence type="ECO:0000256" key="3">
    <source>
        <dbReference type="ARBA" id="ARBA00022833"/>
    </source>
</evidence>
<feature type="region of interest" description="Disordered" evidence="6">
    <location>
        <begin position="1629"/>
        <end position="1724"/>
    </location>
</feature>
<feature type="region of interest" description="Disordered" evidence="6">
    <location>
        <begin position="975"/>
        <end position="1059"/>
    </location>
</feature>
<name>A0A2R6S400_9APHY</name>
<feature type="region of interest" description="Disordered" evidence="6">
    <location>
        <begin position="1888"/>
        <end position="1941"/>
    </location>
</feature>
<dbReference type="InterPro" id="IPR011016">
    <property type="entry name" value="Znf_RING-CH"/>
</dbReference>
<feature type="region of interest" description="Disordered" evidence="6">
    <location>
        <begin position="393"/>
        <end position="487"/>
    </location>
</feature>
<evidence type="ECO:0000313" key="8">
    <source>
        <dbReference type="EMBL" id="PSS37011.1"/>
    </source>
</evidence>
<feature type="compositionally biased region" description="Polar residues" evidence="6">
    <location>
        <begin position="2018"/>
        <end position="2032"/>
    </location>
</feature>
<feature type="compositionally biased region" description="Acidic residues" evidence="6">
    <location>
        <begin position="2481"/>
        <end position="2492"/>
    </location>
</feature>
<dbReference type="GO" id="GO:0008270">
    <property type="term" value="F:zinc ion binding"/>
    <property type="evidence" value="ECO:0007669"/>
    <property type="project" value="UniProtKB-KW"/>
</dbReference>
<feature type="compositionally biased region" description="Low complexity" evidence="6">
    <location>
        <begin position="1454"/>
        <end position="1479"/>
    </location>
</feature>
<accession>A0A2R6S400</accession>
<feature type="region of interest" description="Disordered" evidence="6">
    <location>
        <begin position="1104"/>
        <end position="1183"/>
    </location>
</feature>
<feature type="compositionally biased region" description="Low complexity" evidence="6">
    <location>
        <begin position="756"/>
        <end position="769"/>
    </location>
</feature>